<dbReference type="AlphaFoldDB" id="A0A6P4EJY4"/>
<dbReference type="OrthoDB" id="7842313at2759"/>
<accession>A0A6P4EJY4</accession>
<evidence type="ECO:0000313" key="4">
    <source>
        <dbReference type="RefSeq" id="XP_016978517.1"/>
    </source>
</evidence>
<name>A0A6P4EJY4_DRORH</name>
<feature type="signal peptide" evidence="1">
    <location>
        <begin position="1"/>
        <end position="24"/>
    </location>
</feature>
<keyword evidence="1" id="KW-0732">Signal</keyword>
<reference evidence="4" key="2">
    <citation type="submission" date="2025-04" db="UniProtKB">
        <authorList>
            <consortium name="RefSeq"/>
        </authorList>
    </citation>
    <scope>IDENTIFICATION</scope>
</reference>
<feature type="chain" id="PRO_5028249793" evidence="1">
    <location>
        <begin position="25"/>
        <end position="93"/>
    </location>
</feature>
<gene>
    <name evidence="4" type="primary">LOC108044138</name>
    <name evidence="2" type="synonym">108044138</name>
</gene>
<sequence length="93" mass="11160">MTFWFLVLVLVTLNSTWLTWPARAAKITSVSTFQFLEQPNADPDQSWSHHLPTNFYSEINQQYYRRFRRQAGLINRLGTGNRQHYPFEYARYV</sequence>
<reference evidence="2" key="3">
    <citation type="submission" date="2025-05" db="UniProtKB">
        <authorList>
            <consortium name="EnsemblMetazoa"/>
        </authorList>
    </citation>
    <scope>IDENTIFICATION</scope>
</reference>
<evidence type="ECO:0000256" key="1">
    <source>
        <dbReference type="SAM" id="SignalP"/>
    </source>
</evidence>
<dbReference type="Proteomes" id="UP001652680">
    <property type="component" value="Unassembled WGS sequence"/>
</dbReference>
<organism evidence="4">
    <name type="scientific">Drosophila rhopaloa</name>
    <name type="common">Fruit fly</name>
    <dbReference type="NCBI Taxonomy" id="1041015"/>
    <lineage>
        <taxon>Eukaryota</taxon>
        <taxon>Metazoa</taxon>
        <taxon>Ecdysozoa</taxon>
        <taxon>Arthropoda</taxon>
        <taxon>Hexapoda</taxon>
        <taxon>Insecta</taxon>
        <taxon>Pterygota</taxon>
        <taxon>Neoptera</taxon>
        <taxon>Endopterygota</taxon>
        <taxon>Diptera</taxon>
        <taxon>Brachycera</taxon>
        <taxon>Muscomorpha</taxon>
        <taxon>Ephydroidea</taxon>
        <taxon>Drosophilidae</taxon>
        <taxon>Drosophila</taxon>
        <taxon>Sophophora</taxon>
    </lineage>
</organism>
<evidence type="ECO:0000313" key="2">
    <source>
        <dbReference type="EnsemblMetazoa" id="XP_016978517.1"/>
    </source>
</evidence>
<dbReference type="RefSeq" id="XP_016978517.1">
    <property type="nucleotide sequence ID" value="XM_017123028.1"/>
</dbReference>
<reference evidence="3" key="1">
    <citation type="journal article" date="2021" name="Elife">
        <title>Highly contiguous assemblies of 101 drosophilid genomes.</title>
        <authorList>
            <person name="Kim B.Y."/>
            <person name="Wang J.R."/>
            <person name="Miller D.E."/>
            <person name="Barmina O."/>
            <person name="Delaney E."/>
            <person name="Thompson A."/>
            <person name="Comeault A.A."/>
            <person name="Peede D."/>
            <person name="D'Agostino E.R."/>
            <person name="Pelaez J."/>
            <person name="Aguilar J.M."/>
            <person name="Haji D."/>
            <person name="Matsunaga T."/>
            <person name="Armstrong E.E."/>
            <person name="Zych M."/>
            <person name="Ogawa Y."/>
            <person name="Stamenkovic-Radak M."/>
            <person name="Jelic M."/>
            <person name="Veselinovic M.S."/>
            <person name="Tanaskovic M."/>
            <person name="Eric P."/>
            <person name="Gao J.J."/>
            <person name="Katoh T.K."/>
            <person name="Toda M.J."/>
            <person name="Watabe H."/>
            <person name="Watada M."/>
            <person name="Davis J.S."/>
            <person name="Moyle L.C."/>
            <person name="Manoli G."/>
            <person name="Bertolini E."/>
            <person name="Kostal V."/>
            <person name="Hawley R.S."/>
            <person name="Takahashi A."/>
            <person name="Jones C.D."/>
            <person name="Price D.K."/>
            <person name="Whiteman N."/>
            <person name="Kopp A."/>
            <person name="Matute D.R."/>
            <person name="Petrov D.A."/>
        </authorList>
    </citation>
    <scope>NUCLEOTIDE SEQUENCE [LARGE SCALE GENOMIC DNA]</scope>
</reference>
<proteinExistence type="predicted"/>
<keyword evidence="3" id="KW-1185">Reference proteome</keyword>
<dbReference type="EnsemblMetazoa" id="XM_017123028.1">
    <property type="protein sequence ID" value="XP_016978517.1"/>
    <property type="gene ID" value="LOC108044138"/>
</dbReference>
<evidence type="ECO:0000313" key="3">
    <source>
        <dbReference type="Proteomes" id="UP001652680"/>
    </source>
</evidence>
<dbReference type="OMA" id="QYPFEYA"/>
<protein>
    <submittedName>
        <fullName evidence="4">Uncharacterized protein LOC108044138</fullName>
    </submittedName>
</protein>
<dbReference type="GeneID" id="108044138"/>